<accession>A0ABV2GBK5</accession>
<keyword evidence="2" id="KW-0472">Membrane</keyword>
<dbReference type="SUPFAM" id="SSF51735">
    <property type="entry name" value="NAD(P)-binding Rossmann-fold domains"/>
    <property type="match status" value="1"/>
</dbReference>
<dbReference type="EMBL" id="JBEPLW010000008">
    <property type="protein sequence ID" value="MET3575544.1"/>
    <property type="molecule type" value="Genomic_DNA"/>
</dbReference>
<dbReference type="SUPFAM" id="SSF116726">
    <property type="entry name" value="TrkA C-terminal domain-like"/>
    <property type="match status" value="1"/>
</dbReference>
<keyword evidence="6" id="KW-1185">Reference proteome</keyword>
<dbReference type="Pfam" id="PF02080">
    <property type="entry name" value="TrkA_C"/>
    <property type="match status" value="1"/>
</dbReference>
<dbReference type="PROSITE" id="PS51201">
    <property type="entry name" value="RCK_N"/>
    <property type="match status" value="1"/>
</dbReference>
<feature type="transmembrane region" description="Helical" evidence="2">
    <location>
        <begin position="42"/>
        <end position="59"/>
    </location>
</feature>
<keyword evidence="2" id="KW-1133">Transmembrane helix</keyword>
<dbReference type="PANTHER" id="PTHR43833">
    <property type="entry name" value="POTASSIUM CHANNEL PROTEIN 2-RELATED-RELATED"/>
    <property type="match status" value="1"/>
</dbReference>
<dbReference type="Gene3D" id="3.30.70.1450">
    <property type="entry name" value="Regulator of K+ conductance, C-terminal domain"/>
    <property type="match status" value="1"/>
</dbReference>
<dbReference type="Pfam" id="PF07885">
    <property type="entry name" value="Ion_trans_2"/>
    <property type="match status" value="1"/>
</dbReference>
<organism evidence="5 6">
    <name type="scientific">Bhargavaea ullalensis</name>
    <dbReference type="NCBI Taxonomy" id="1265685"/>
    <lineage>
        <taxon>Bacteria</taxon>
        <taxon>Bacillati</taxon>
        <taxon>Bacillota</taxon>
        <taxon>Bacilli</taxon>
        <taxon>Bacillales</taxon>
        <taxon>Caryophanaceae</taxon>
        <taxon>Bhargavaea</taxon>
    </lineage>
</organism>
<dbReference type="PROSITE" id="PS51202">
    <property type="entry name" value="RCK_C"/>
    <property type="match status" value="1"/>
</dbReference>
<reference evidence="5 6" key="1">
    <citation type="submission" date="2024-06" db="EMBL/GenBank/DDBJ databases">
        <title>Genomic Encyclopedia of Type Strains, Phase IV (KMG-IV): sequencing the most valuable type-strain genomes for metagenomic binning, comparative biology and taxonomic classification.</title>
        <authorList>
            <person name="Goeker M."/>
        </authorList>
    </citation>
    <scope>NUCLEOTIDE SEQUENCE [LARGE SCALE GENOMIC DNA]</scope>
    <source>
        <strain evidence="5 6">DSM 26128</strain>
    </source>
</reference>
<evidence type="ECO:0000256" key="1">
    <source>
        <dbReference type="ARBA" id="ARBA00004651"/>
    </source>
</evidence>
<feature type="transmembrane region" description="Helical" evidence="2">
    <location>
        <begin position="16"/>
        <end position="36"/>
    </location>
</feature>
<dbReference type="Proteomes" id="UP001549099">
    <property type="component" value="Unassembled WGS sequence"/>
</dbReference>
<comment type="subcellular location">
    <subcellularLocation>
        <location evidence="1">Cell membrane</location>
        <topology evidence="1">Multi-pass membrane protein</topology>
    </subcellularLocation>
</comment>
<dbReference type="PANTHER" id="PTHR43833:SF9">
    <property type="entry name" value="POTASSIUM CHANNEL PROTEIN YUGO-RELATED"/>
    <property type="match status" value="1"/>
</dbReference>
<dbReference type="RefSeq" id="WP_354196787.1">
    <property type="nucleotide sequence ID" value="NZ_JBEPLW010000008.1"/>
</dbReference>
<keyword evidence="2" id="KW-0812">Transmembrane</keyword>
<dbReference type="Gene3D" id="3.40.50.720">
    <property type="entry name" value="NAD(P)-binding Rossmann-like Domain"/>
    <property type="match status" value="1"/>
</dbReference>
<dbReference type="InterPro" id="IPR050721">
    <property type="entry name" value="Trk_Ktr_HKT_K-transport"/>
</dbReference>
<evidence type="ECO:0000259" key="4">
    <source>
        <dbReference type="PROSITE" id="PS51202"/>
    </source>
</evidence>
<dbReference type="SUPFAM" id="SSF81324">
    <property type="entry name" value="Voltage-gated potassium channels"/>
    <property type="match status" value="1"/>
</dbReference>
<evidence type="ECO:0000259" key="3">
    <source>
        <dbReference type="PROSITE" id="PS51201"/>
    </source>
</evidence>
<dbReference type="InterPro" id="IPR036721">
    <property type="entry name" value="RCK_C_sf"/>
</dbReference>
<keyword evidence="5" id="KW-0406">Ion transport</keyword>
<dbReference type="GO" id="GO:0034220">
    <property type="term" value="P:monoatomic ion transmembrane transport"/>
    <property type="evidence" value="ECO:0007669"/>
    <property type="project" value="UniProtKB-KW"/>
</dbReference>
<name>A0ABV2GBK5_9BACL</name>
<dbReference type="Gene3D" id="1.10.287.70">
    <property type="match status" value="1"/>
</dbReference>
<keyword evidence="5" id="KW-0407">Ion channel</keyword>
<dbReference type="Pfam" id="PF02254">
    <property type="entry name" value="TrkA_N"/>
    <property type="match status" value="1"/>
</dbReference>
<protein>
    <submittedName>
        <fullName evidence="5">Voltage-gated potassium channel</fullName>
    </submittedName>
</protein>
<feature type="domain" description="RCK N-terminal" evidence="3">
    <location>
        <begin position="116"/>
        <end position="235"/>
    </location>
</feature>
<feature type="transmembrane region" description="Helical" evidence="2">
    <location>
        <begin position="71"/>
        <end position="95"/>
    </location>
</feature>
<feature type="domain" description="RCK C-terminal" evidence="4">
    <location>
        <begin position="258"/>
        <end position="342"/>
    </location>
</feature>
<evidence type="ECO:0000256" key="2">
    <source>
        <dbReference type="SAM" id="Phobius"/>
    </source>
</evidence>
<dbReference type="InterPro" id="IPR036291">
    <property type="entry name" value="NAD(P)-bd_dom_sf"/>
</dbReference>
<evidence type="ECO:0000313" key="5">
    <source>
        <dbReference type="EMBL" id="MET3575544.1"/>
    </source>
</evidence>
<gene>
    <name evidence="5" type="ORF">ABID49_001449</name>
</gene>
<comment type="caution">
    <text evidence="5">The sequence shown here is derived from an EMBL/GenBank/DDBJ whole genome shotgun (WGS) entry which is preliminary data.</text>
</comment>
<dbReference type="InterPro" id="IPR006037">
    <property type="entry name" value="RCK_C"/>
</dbReference>
<dbReference type="InterPro" id="IPR003148">
    <property type="entry name" value="RCK_N"/>
</dbReference>
<sequence>MFKKRWLDIPVGYRRLIFLMAATAVLLGTAVIGFMALEDLSFFDSLWMTIISVMTIGYGDMYPVTDEGRKFALFLVPLGAGIVTYALGTSASYLIEKQLSEKVWEKQMDREIEKLEDHIIICGFGRVGKHVYRQLRQQEEEVKILCVHDDEEELLQVIDRGTLRLIGDPTDHDILDKARINRARGLIAAVDNDADNVFITLTAKGINEDLKVAARIEKEGSEEVLLRAGASRVINPSSLGGRELAMSVLKPAGTDYINNLMRADKKDFVVGESTLESGSPLIGKTLEESHLRRDYGFTLLAIMRGEEVISNPDLDVCFKEGDTLLVVGDDDCIRDLNERVGGCTPEMEEQKINQNPDWGN</sequence>
<proteinExistence type="predicted"/>
<dbReference type="InterPro" id="IPR013099">
    <property type="entry name" value="K_chnl_dom"/>
</dbReference>
<evidence type="ECO:0000313" key="6">
    <source>
        <dbReference type="Proteomes" id="UP001549099"/>
    </source>
</evidence>
<keyword evidence="5" id="KW-0813">Transport</keyword>